<dbReference type="STRING" id="1227456.C450_17928"/>
<organism evidence="2 3">
    <name type="scientific">Halococcus salifodinae DSM 8989</name>
    <dbReference type="NCBI Taxonomy" id="1227456"/>
    <lineage>
        <taxon>Archaea</taxon>
        <taxon>Methanobacteriati</taxon>
        <taxon>Methanobacteriota</taxon>
        <taxon>Stenosarchaea group</taxon>
        <taxon>Halobacteria</taxon>
        <taxon>Halobacteriales</taxon>
        <taxon>Halococcaceae</taxon>
        <taxon>Halococcus</taxon>
    </lineage>
</organism>
<reference evidence="2 3" key="1">
    <citation type="journal article" date="2014" name="PLoS Genet.">
        <title>Phylogenetically driven sequencing of extremely halophilic archaea reveals strategies for static and dynamic osmo-response.</title>
        <authorList>
            <person name="Becker E.A."/>
            <person name="Seitzer P.M."/>
            <person name="Tritt A."/>
            <person name="Larsen D."/>
            <person name="Krusor M."/>
            <person name="Yao A.I."/>
            <person name="Wu D."/>
            <person name="Madern D."/>
            <person name="Eisen J.A."/>
            <person name="Darling A.E."/>
            <person name="Facciotti M.T."/>
        </authorList>
    </citation>
    <scope>NUCLEOTIDE SEQUENCE [LARGE SCALE GENOMIC DNA]</scope>
    <source>
        <strain evidence="2 3">DSM 8989</strain>
    </source>
</reference>
<comment type="similarity">
    <text evidence="1">Belongs to the cytidine and deoxycytidylate deaminase family.</text>
</comment>
<dbReference type="GO" id="GO:0004126">
    <property type="term" value="F:cytidine deaminase activity"/>
    <property type="evidence" value="ECO:0007669"/>
    <property type="project" value="TreeGrafter"/>
</dbReference>
<dbReference type="EMBL" id="AOME01000079">
    <property type="protein sequence ID" value="EMA49167.1"/>
    <property type="molecule type" value="Genomic_DNA"/>
</dbReference>
<evidence type="ECO:0000313" key="3">
    <source>
        <dbReference type="Proteomes" id="UP000011625"/>
    </source>
</evidence>
<dbReference type="Proteomes" id="UP000011625">
    <property type="component" value="Unassembled WGS sequence"/>
</dbReference>
<dbReference type="SUPFAM" id="SSF53927">
    <property type="entry name" value="Cytidine deaminase-like"/>
    <property type="match status" value="1"/>
</dbReference>
<dbReference type="RefSeq" id="WP_005045665.1">
    <property type="nucleotide sequence ID" value="NZ_AOME01000079.1"/>
</dbReference>
<dbReference type="PANTHER" id="PTHR11644:SF2">
    <property type="entry name" value="CYTIDINE DEAMINASE"/>
    <property type="match status" value="1"/>
</dbReference>
<dbReference type="InterPro" id="IPR050202">
    <property type="entry name" value="Cyt/Deoxycyt_deaminase"/>
</dbReference>
<dbReference type="OrthoDB" id="39143at2157"/>
<evidence type="ECO:0000313" key="2">
    <source>
        <dbReference type="EMBL" id="EMA49167.1"/>
    </source>
</evidence>
<evidence type="ECO:0000256" key="1">
    <source>
        <dbReference type="ARBA" id="ARBA00006576"/>
    </source>
</evidence>
<evidence type="ECO:0008006" key="4">
    <source>
        <dbReference type="Google" id="ProtNLM"/>
    </source>
</evidence>
<keyword evidence="3" id="KW-1185">Reference proteome</keyword>
<dbReference type="Gene3D" id="3.40.140.10">
    <property type="entry name" value="Cytidine Deaminase, domain 2"/>
    <property type="match status" value="1"/>
</dbReference>
<comment type="caution">
    <text evidence="2">The sequence shown here is derived from an EMBL/GenBank/DDBJ whole genome shotgun (WGS) entry which is preliminary data.</text>
</comment>
<dbReference type="PANTHER" id="PTHR11644">
    <property type="entry name" value="CYTIDINE DEAMINASE"/>
    <property type="match status" value="1"/>
</dbReference>
<accession>M0MTV6</accession>
<protein>
    <recommendedName>
        <fullName evidence="4">Cytidine deaminase</fullName>
    </recommendedName>
</protein>
<sequence>MDVQPPPSDAELLTDPGQRLVEHAREATETAFDPEHFDGAHMVGAAVRTTDGDVFTGVSQPAGVGRASVCAEPSALSAARIAGADGFAASAAVRHPLPDEDREFEVVSACGVCRELLCDYDESCAVIFPTTDGPRKAPVESLLPTRHW</sequence>
<proteinExistence type="inferred from homology"/>
<gene>
    <name evidence="2" type="ORF">C450_17928</name>
</gene>
<dbReference type="GO" id="GO:0008270">
    <property type="term" value="F:zinc ion binding"/>
    <property type="evidence" value="ECO:0007669"/>
    <property type="project" value="TreeGrafter"/>
</dbReference>
<dbReference type="InterPro" id="IPR016193">
    <property type="entry name" value="Cytidine_deaminase-like"/>
</dbReference>
<dbReference type="AlphaFoldDB" id="M0MTV6"/>
<dbReference type="PATRIC" id="fig|1227456.3.peg.3644"/>
<name>M0MTV6_9EURY</name>
<dbReference type="GO" id="GO:0005829">
    <property type="term" value="C:cytosol"/>
    <property type="evidence" value="ECO:0007669"/>
    <property type="project" value="TreeGrafter"/>
</dbReference>
<dbReference type="CDD" id="cd01283">
    <property type="entry name" value="cytidine_deaminase"/>
    <property type="match status" value="1"/>
</dbReference>